<dbReference type="InterPro" id="IPR000340">
    <property type="entry name" value="Dual-sp_phosphatase_cat-dom"/>
</dbReference>
<dbReference type="GO" id="GO:0004722">
    <property type="term" value="F:protein serine/threonine phosphatase activity"/>
    <property type="evidence" value="ECO:0007669"/>
    <property type="project" value="UniProtKB-EC"/>
</dbReference>
<evidence type="ECO:0000313" key="10">
    <source>
        <dbReference type="Proteomes" id="UP001219525"/>
    </source>
</evidence>
<evidence type="ECO:0000256" key="3">
    <source>
        <dbReference type="ARBA" id="ARBA00022912"/>
    </source>
</evidence>
<sequence>MLSFASPSWQPAILARNPRKGFLGSGQARIASPIVPHVYLSDYFTAHDEKQVMALNITHVISVLDRDPTIPDCIPEDRRLHIAVADRSDVDISQYLTQTTEFITAALVESEENNVLVHCFQGVSRSAIVVCAYLVATTSMNASESIAYVQGKRSIVSPNFGFRKQLQVWGAQYYGDTTKQSRVARMTEGFAERLRELKAAAGASPSPAKLKPRSPKPVS</sequence>
<dbReference type="InterPro" id="IPR000387">
    <property type="entry name" value="Tyr_Pase_dom"/>
</dbReference>
<protein>
    <submittedName>
        <fullName evidence="9">Protein-tyrosine phosphatase-like protein</fullName>
    </submittedName>
</protein>
<evidence type="ECO:0000259" key="7">
    <source>
        <dbReference type="PROSITE" id="PS50054"/>
    </source>
</evidence>
<dbReference type="PROSITE" id="PS50054">
    <property type="entry name" value="TYR_PHOSPHATASE_DUAL"/>
    <property type="match status" value="1"/>
</dbReference>
<gene>
    <name evidence="9" type="ORF">GGX14DRAFT_584382</name>
</gene>
<name>A0AAD7E662_9AGAR</name>
<evidence type="ECO:0000256" key="1">
    <source>
        <dbReference type="ARBA" id="ARBA00008601"/>
    </source>
</evidence>
<evidence type="ECO:0000256" key="5">
    <source>
        <dbReference type="ARBA" id="ARBA00048336"/>
    </source>
</evidence>
<reference evidence="9" key="1">
    <citation type="submission" date="2023-03" db="EMBL/GenBank/DDBJ databases">
        <title>Massive genome expansion in bonnet fungi (Mycena s.s.) driven by repeated elements and novel gene families across ecological guilds.</title>
        <authorList>
            <consortium name="Lawrence Berkeley National Laboratory"/>
            <person name="Harder C.B."/>
            <person name="Miyauchi S."/>
            <person name="Viragh M."/>
            <person name="Kuo A."/>
            <person name="Thoen E."/>
            <person name="Andreopoulos B."/>
            <person name="Lu D."/>
            <person name="Skrede I."/>
            <person name="Drula E."/>
            <person name="Henrissat B."/>
            <person name="Morin E."/>
            <person name="Kohler A."/>
            <person name="Barry K."/>
            <person name="LaButti K."/>
            <person name="Morin E."/>
            <person name="Salamov A."/>
            <person name="Lipzen A."/>
            <person name="Mereny Z."/>
            <person name="Hegedus B."/>
            <person name="Baldrian P."/>
            <person name="Stursova M."/>
            <person name="Weitz H."/>
            <person name="Taylor A."/>
            <person name="Grigoriev I.V."/>
            <person name="Nagy L.G."/>
            <person name="Martin F."/>
            <person name="Kauserud H."/>
        </authorList>
    </citation>
    <scope>NUCLEOTIDE SEQUENCE</scope>
    <source>
        <strain evidence="9">9144</strain>
    </source>
</reference>
<organism evidence="9 10">
    <name type="scientific">Mycena pura</name>
    <dbReference type="NCBI Taxonomy" id="153505"/>
    <lineage>
        <taxon>Eukaryota</taxon>
        <taxon>Fungi</taxon>
        <taxon>Dikarya</taxon>
        <taxon>Basidiomycota</taxon>
        <taxon>Agaricomycotina</taxon>
        <taxon>Agaricomycetes</taxon>
        <taxon>Agaricomycetidae</taxon>
        <taxon>Agaricales</taxon>
        <taxon>Marasmiineae</taxon>
        <taxon>Mycenaceae</taxon>
        <taxon>Mycena</taxon>
    </lineage>
</organism>
<dbReference type="Proteomes" id="UP001219525">
    <property type="component" value="Unassembled WGS sequence"/>
</dbReference>
<dbReference type="InterPro" id="IPR016130">
    <property type="entry name" value="Tyr_Pase_AS"/>
</dbReference>
<feature type="compositionally biased region" description="Low complexity" evidence="6">
    <location>
        <begin position="199"/>
        <end position="209"/>
    </location>
</feature>
<dbReference type="PANTHER" id="PTHR45948">
    <property type="entry name" value="DUAL SPECIFICITY PROTEIN PHOSPHATASE DDB_G0269404-RELATED"/>
    <property type="match status" value="1"/>
</dbReference>
<dbReference type="AlphaFoldDB" id="A0AAD7E662"/>
<evidence type="ECO:0000313" key="9">
    <source>
        <dbReference type="EMBL" id="KAJ7230703.1"/>
    </source>
</evidence>
<dbReference type="PANTHER" id="PTHR45948:SF2">
    <property type="entry name" value="DUAL SPECIFICITY PROTEIN PHOSPHATASE"/>
    <property type="match status" value="1"/>
</dbReference>
<dbReference type="EMBL" id="JARJCW010000001">
    <property type="protein sequence ID" value="KAJ7230703.1"/>
    <property type="molecule type" value="Genomic_DNA"/>
</dbReference>
<evidence type="ECO:0000256" key="2">
    <source>
        <dbReference type="ARBA" id="ARBA00022801"/>
    </source>
</evidence>
<dbReference type="SUPFAM" id="SSF52799">
    <property type="entry name" value="(Phosphotyrosine protein) phosphatases II"/>
    <property type="match status" value="1"/>
</dbReference>
<accession>A0AAD7E662</accession>
<dbReference type="GO" id="GO:0005829">
    <property type="term" value="C:cytosol"/>
    <property type="evidence" value="ECO:0007669"/>
    <property type="project" value="TreeGrafter"/>
</dbReference>
<dbReference type="InterPro" id="IPR020422">
    <property type="entry name" value="TYR_PHOSPHATASE_DUAL_dom"/>
</dbReference>
<comment type="caution">
    <text evidence="9">The sequence shown here is derived from an EMBL/GenBank/DDBJ whole genome shotgun (WGS) entry which is preliminary data.</text>
</comment>
<evidence type="ECO:0000256" key="4">
    <source>
        <dbReference type="ARBA" id="ARBA00047761"/>
    </source>
</evidence>
<dbReference type="PROSITE" id="PS00383">
    <property type="entry name" value="TYR_PHOSPHATASE_1"/>
    <property type="match status" value="1"/>
</dbReference>
<dbReference type="CDD" id="cd14498">
    <property type="entry name" value="DSP"/>
    <property type="match status" value="1"/>
</dbReference>
<feature type="compositionally biased region" description="Basic residues" evidence="6">
    <location>
        <begin position="210"/>
        <end position="219"/>
    </location>
</feature>
<keyword evidence="3" id="KW-0904">Protein phosphatase</keyword>
<dbReference type="PROSITE" id="PS50056">
    <property type="entry name" value="TYR_PHOSPHATASE_2"/>
    <property type="match status" value="1"/>
</dbReference>
<dbReference type="GO" id="GO:0004725">
    <property type="term" value="F:protein tyrosine phosphatase activity"/>
    <property type="evidence" value="ECO:0007669"/>
    <property type="project" value="TreeGrafter"/>
</dbReference>
<keyword evidence="2" id="KW-0378">Hydrolase</keyword>
<comment type="catalytic activity">
    <reaction evidence="5">
        <text>O-phospho-L-threonyl-[protein] + H2O = L-threonyl-[protein] + phosphate</text>
        <dbReference type="Rhea" id="RHEA:47004"/>
        <dbReference type="Rhea" id="RHEA-COMP:11060"/>
        <dbReference type="Rhea" id="RHEA-COMP:11605"/>
        <dbReference type="ChEBI" id="CHEBI:15377"/>
        <dbReference type="ChEBI" id="CHEBI:30013"/>
        <dbReference type="ChEBI" id="CHEBI:43474"/>
        <dbReference type="ChEBI" id="CHEBI:61977"/>
        <dbReference type="EC" id="3.1.3.16"/>
    </reaction>
</comment>
<evidence type="ECO:0000259" key="8">
    <source>
        <dbReference type="PROSITE" id="PS50056"/>
    </source>
</evidence>
<dbReference type="InterPro" id="IPR029021">
    <property type="entry name" value="Prot-tyrosine_phosphatase-like"/>
</dbReference>
<comment type="similarity">
    <text evidence="1">Belongs to the protein-tyrosine phosphatase family. Non-receptor class dual specificity subfamily.</text>
</comment>
<proteinExistence type="inferred from homology"/>
<dbReference type="Pfam" id="PF00782">
    <property type="entry name" value="DSPc"/>
    <property type="match status" value="1"/>
</dbReference>
<dbReference type="Gene3D" id="3.90.190.10">
    <property type="entry name" value="Protein tyrosine phosphatase superfamily"/>
    <property type="match status" value="1"/>
</dbReference>
<feature type="region of interest" description="Disordered" evidence="6">
    <location>
        <begin position="198"/>
        <end position="219"/>
    </location>
</feature>
<evidence type="ECO:0000256" key="6">
    <source>
        <dbReference type="SAM" id="MobiDB-lite"/>
    </source>
</evidence>
<dbReference type="SMART" id="SM00195">
    <property type="entry name" value="DSPc"/>
    <property type="match status" value="1"/>
</dbReference>
<feature type="domain" description="Tyrosine-protein phosphatase" evidence="7">
    <location>
        <begin position="30"/>
        <end position="175"/>
    </location>
</feature>
<feature type="domain" description="Tyrosine specific protein phosphatases" evidence="8">
    <location>
        <begin position="93"/>
        <end position="153"/>
    </location>
</feature>
<comment type="catalytic activity">
    <reaction evidence="4">
        <text>O-phospho-L-seryl-[protein] + H2O = L-seryl-[protein] + phosphate</text>
        <dbReference type="Rhea" id="RHEA:20629"/>
        <dbReference type="Rhea" id="RHEA-COMP:9863"/>
        <dbReference type="Rhea" id="RHEA-COMP:11604"/>
        <dbReference type="ChEBI" id="CHEBI:15377"/>
        <dbReference type="ChEBI" id="CHEBI:29999"/>
        <dbReference type="ChEBI" id="CHEBI:43474"/>
        <dbReference type="ChEBI" id="CHEBI:83421"/>
        <dbReference type="EC" id="3.1.3.16"/>
    </reaction>
</comment>
<dbReference type="GO" id="GO:0007165">
    <property type="term" value="P:signal transduction"/>
    <property type="evidence" value="ECO:0007669"/>
    <property type="project" value="TreeGrafter"/>
</dbReference>
<keyword evidence="10" id="KW-1185">Reference proteome</keyword>